<dbReference type="InterPro" id="IPR007211">
    <property type="entry name" value="DUF378"/>
</dbReference>
<dbReference type="Proteomes" id="UP000178529">
    <property type="component" value="Unassembled WGS sequence"/>
</dbReference>
<evidence type="ECO:0000313" key="3">
    <source>
        <dbReference type="Proteomes" id="UP000178529"/>
    </source>
</evidence>
<keyword evidence="1" id="KW-1133">Transmembrane helix</keyword>
<proteinExistence type="predicted"/>
<keyword evidence="1" id="KW-0472">Membrane</keyword>
<accession>A0A1G2R5W7</accession>
<dbReference type="EMBL" id="MHTY01000028">
    <property type="protein sequence ID" value="OHA68250.1"/>
    <property type="molecule type" value="Genomic_DNA"/>
</dbReference>
<dbReference type="AlphaFoldDB" id="A0A1G2R5W7"/>
<feature type="transmembrane region" description="Helical" evidence="1">
    <location>
        <begin position="42"/>
        <end position="60"/>
    </location>
</feature>
<dbReference type="PANTHER" id="PTHR37304">
    <property type="entry name" value="MEMBRANE PROTEIN-RELATED"/>
    <property type="match status" value="1"/>
</dbReference>
<dbReference type="PANTHER" id="PTHR37304:SF1">
    <property type="entry name" value="MEMBRANE PROTEIN"/>
    <property type="match status" value="1"/>
</dbReference>
<evidence type="ECO:0008006" key="4">
    <source>
        <dbReference type="Google" id="ProtNLM"/>
    </source>
</evidence>
<gene>
    <name evidence="2" type="ORF">A3J68_01270</name>
</gene>
<organism evidence="2 3">
    <name type="scientific">Candidatus Wildermuthbacteria bacterium RIFCSPHIGHO2_02_FULL_48_16</name>
    <dbReference type="NCBI Taxonomy" id="1802453"/>
    <lineage>
        <taxon>Bacteria</taxon>
        <taxon>Candidatus Wildermuthiibacteriota</taxon>
    </lineage>
</organism>
<comment type="caution">
    <text evidence="2">The sequence shown here is derived from an EMBL/GenBank/DDBJ whole genome shotgun (WGS) entry which is preliminary data.</text>
</comment>
<evidence type="ECO:0000256" key="1">
    <source>
        <dbReference type="SAM" id="Phobius"/>
    </source>
</evidence>
<evidence type="ECO:0000313" key="2">
    <source>
        <dbReference type="EMBL" id="OHA68250.1"/>
    </source>
</evidence>
<sequence>MKLIGPVALLLVVVGALNWGLVGLLGMDVVAKIFGDMTSITKIVYIVVGLAGVYVAVTMLPKQLAK</sequence>
<reference evidence="2 3" key="1">
    <citation type="journal article" date="2016" name="Nat. Commun.">
        <title>Thousands of microbial genomes shed light on interconnected biogeochemical processes in an aquifer system.</title>
        <authorList>
            <person name="Anantharaman K."/>
            <person name="Brown C.T."/>
            <person name="Hug L.A."/>
            <person name="Sharon I."/>
            <person name="Castelle C.J."/>
            <person name="Probst A.J."/>
            <person name="Thomas B.C."/>
            <person name="Singh A."/>
            <person name="Wilkins M.J."/>
            <person name="Karaoz U."/>
            <person name="Brodie E.L."/>
            <person name="Williams K.H."/>
            <person name="Hubbard S.S."/>
            <person name="Banfield J.F."/>
        </authorList>
    </citation>
    <scope>NUCLEOTIDE SEQUENCE [LARGE SCALE GENOMIC DNA]</scope>
</reference>
<protein>
    <recommendedName>
        <fullName evidence="4">DUF378 domain-containing protein</fullName>
    </recommendedName>
</protein>
<name>A0A1G2R5W7_9BACT</name>
<dbReference type="Pfam" id="PF04070">
    <property type="entry name" value="DUF378"/>
    <property type="match status" value="1"/>
</dbReference>
<keyword evidence="1" id="KW-0812">Transmembrane</keyword>